<dbReference type="AlphaFoldDB" id="A0A844Z1D2"/>
<keyword evidence="1" id="KW-0812">Transmembrane</keyword>
<dbReference type="OrthoDB" id="7391128at2"/>
<keyword evidence="1" id="KW-0472">Membrane</keyword>
<keyword evidence="1" id="KW-1133">Transmembrane helix</keyword>
<dbReference type="RefSeq" id="WP_160772728.1">
    <property type="nucleotide sequence ID" value="NZ_WTYV01000006.1"/>
</dbReference>
<accession>A0A844Z1D2</accession>
<evidence type="ECO:0000256" key="1">
    <source>
        <dbReference type="SAM" id="Phobius"/>
    </source>
</evidence>
<keyword evidence="3" id="KW-1185">Reference proteome</keyword>
<reference evidence="2 3" key="1">
    <citation type="submission" date="2019-12" db="EMBL/GenBank/DDBJ databases">
        <title>Genomic-based taxomic classification of the family Erythrobacteraceae.</title>
        <authorList>
            <person name="Xu L."/>
        </authorList>
    </citation>
    <scope>NUCLEOTIDE SEQUENCE [LARGE SCALE GENOMIC DNA]</scope>
    <source>
        <strain evidence="2 3">M0322</strain>
    </source>
</reference>
<comment type="caution">
    <text evidence="2">The sequence shown here is derived from an EMBL/GenBank/DDBJ whole genome shotgun (WGS) entry which is preliminary data.</text>
</comment>
<sequence>MTPQARFRRIGWVAMLTVCTLLYGLLHLQVWSVSSEVKRAERRIVALEQSKLLLETEFLTRSSQAQLAAWNRVDFGYSAPRADQFIASERQLAAFGADGEQGREDAMRLASFSADQEVAPFPRLVSPITGEPLDEDLVRPAAARDDEAPTVLAAVTGATARAPLNAPAGNRGTVRVMLGGN</sequence>
<protein>
    <submittedName>
        <fullName evidence="2">Uncharacterized protein</fullName>
    </submittedName>
</protein>
<gene>
    <name evidence="2" type="ORF">GRI99_14245</name>
</gene>
<proteinExistence type="predicted"/>
<dbReference type="EMBL" id="WTYV01000006">
    <property type="protein sequence ID" value="MXO72791.1"/>
    <property type="molecule type" value="Genomic_DNA"/>
</dbReference>
<feature type="transmembrane region" description="Helical" evidence="1">
    <location>
        <begin position="12"/>
        <end position="31"/>
    </location>
</feature>
<dbReference type="Proteomes" id="UP000466966">
    <property type="component" value="Unassembled WGS sequence"/>
</dbReference>
<name>A0A844Z1D2_9SPHN</name>
<evidence type="ECO:0000313" key="2">
    <source>
        <dbReference type="EMBL" id="MXO72791.1"/>
    </source>
</evidence>
<evidence type="ECO:0000313" key="3">
    <source>
        <dbReference type="Proteomes" id="UP000466966"/>
    </source>
</evidence>
<organism evidence="2 3">
    <name type="scientific">Alteraurantiacibacter buctensis</name>
    <dbReference type="NCBI Taxonomy" id="1503981"/>
    <lineage>
        <taxon>Bacteria</taxon>
        <taxon>Pseudomonadati</taxon>
        <taxon>Pseudomonadota</taxon>
        <taxon>Alphaproteobacteria</taxon>
        <taxon>Sphingomonadales</taxon>
        <taxon>Erythrobacteraceae</taxon>
        <taxon>Alteraurantiacibacter</taxon>
    </lineage>
</organism>